<protein>
    <recommendedName>
        <fullName evidence="1">Polymerase nucleotidyl transferase domain-containing protein</fullName>
    </recommendedName>
</protein>
<name>A0ABS0AFB2_9GAMM</name>
<keyword evidence="3" id="KW-1185">Reference proteome</keyword>
<dbReference type="Pfam" id="PF01909">
    <property type="entry name" value="NTP_transf_2"/>
    <property type="match status" value="1"/>
</dbReference>
<accession>A0ABS0AFB2</accession>
<dbReference type="InterPro" id="IPR043519">
    <property type="entry name" value="NT_sf"/>
</dbReference>
<feature type="domain" description="Polymerase nucleotidyl transferase" evidence="1">
    <location>
        <begin position="30"/>
        <end position="83"/>
    </location>
</feature>
<organism evidence="2 3">
    <name type="scientific">Alloalcanivorax venustensis ISO4</name>
    <dbReference type="NCBI Taxonomy" id="1177184"/>
    <lineage>
        <taxon>Bacteria</taxon>
        <taxon>Pseudomonadati</taxon>
        <taxon>Pseudomonadota</taxon>
        <taxon>Gammaproteobacteria</taxon>
        <taxon>Oceanospirillales</taxon>
        <taxon>Alcanivoracaceae</taxon>
        <taxon>Alloalcanivorax</taxon>
    </lineage>
</organism>
<comment type="caution">
    <text evidence="2">The sequence shown here is derived from an EMBL/GenBank/DDBJ whole genome shotgun (WGS) entry which is preliminary data.</text>
</comment>
<dbReference type="SUPFAM" id="SSF81301">
    <property type="entry name" value="Nucleotidyltransferase"/>
    <property type="match status" value="1"/>
</dbReference>
<gene>
    <name evidence="2" type="ORF">ISO4_01365</name>
</gene>
<evidence type="ECO:0000313" key="2">
    <source>
        <dbReference type="EMBL" id="MBF5052763.1"/>
    </source>
</evidence>
<dbReference type="Gene3D" id="3.30.460.10">
    <property type="entry name" value="Beta Polymerase, domain 2"/>
    <property type="match status" value="1"/>
</dbReference>
<reference evidence="2 3" key="1">
    <citation type="submission" date="2012-09" db="EMBL/GenBank/DDBJ databases">
        <title>Genome Sequence of alkane-degrading Bacterium Alcanivorax venustensis ISO4.</title>
        <authorList>
            <person name="Lai Q."/>
            <person name="Shao Z."/>
        </authorList>
    </citation>
    <scope>NUCLEOTIDE SEQUENCE [LARGE SCALE GENOMIC DNA]</scope>
    <source>
        <strain evidence="2 3">ISO4</strain>
    </source>
</reference>
<evidence type="ECO:0000313" key="3">
    <source>
        <dbReference type="Proteomes" id="UP000644441"/>
    </source>
</evidence>
<dbReference type="EMBL" id="ARXR01000008">
    <property type="protein sequence ID" value="MBF5052763.1"/>
    <property type="molecule type" value="Genomic_DNA"/>
</dbReference>
<evidence type="ECO:0000259" key="1">
    <source>
        <dbReference type="Pfam" id="PF01909"/>
    </source>
</evidence>
<proteinExistence type="predicted"/>
<sequence>MDYIRETRRFTTEKLAEIRDDIHRVLKKSKNNEKITIVATGSYGREEASSKSDIDHFIIYDADEAADDAIKVELEQIEAVIKQHVPERSGSTGTFGKDAVIQFSEMKTNIGGEYDDNKSLTRRMLFLLEGTWLYGEDRFERYQRSLLKRYMENSSEKAELPRFLLNDVIRYYRTIATDFEHKVFEDGKEWGLRSIKLRFSRKILYFGGILTIAEMADAGYRQWEERAIELFGIPVLSRIERLIDDRCGQEVLEIYDQFLAKISDPEIREALKRVEKEERTQSEEYQTLRQLSDDFSAKLSECLDIKYSADHSIHHALLF</sequence>
<dbReference type="RefSeq" id="WP_194855652.1">
    <property type="nucleotide sequence ID" value="NZ_ARXR01000008.1"/>
</dbReference>
<dbReference type="Proteomes" id="UP000644441">
    <property type="component" value="Unassembled WGS sequence"/>
</dbReference>
<dbReference type="InterPro" id="IPR002934">
    <property type="entry name" value="Polymerase_NTP_transf_dom"/>
</dbReference>